<evidence type="ECO:0000313" key="2">
    <source>
        <dbReference type="Proteomes" id="UP001291999"/>
    </source>
</evidence>
<proteinExistence type="predicted"/>
<reference evidence="1 2" key="1">
    <citation type="submission" date="2023-11" db="EMBL/GenBank/DDBJ databases">
        <title>Novel species in genus Nocardioides.</title>
        <authorList>
            <person name="Zhou H."/>
        </authorList>
    </citation>
    <scope>NUCLEOTIDE SEQUENCE [LARGE SCALE GENOMIC DNA]</scope>
    <source>
        <strain evidence="1 2">S-58</strain>
    </source>
</reference>
<protein>
    <submittedName>
        <fullName evidence="1">HutD family protein</fullName>
    </submittedName>
</protein>
<dbReference type="SUPFAM" id="SSF51182">
    <property type="entry name" value="RmlC-like cupins"/>
    <property type="match status" value="1"/>
</dbReference>
<dbReference type="EMBL" id="JAXQPW010000004">
    <property type="protein sequence ID" value="MDZ5662447.1"/>
    <property type="molecule type" value="Genomic_DNA"/>
</dbReference>
<comment type="caution">
    <text evidence="1">The sequence shown here is derived from an EMBL/GenBank/DDBJ whole genome shotgun (WGS) entry which is preliminary data.</text>
</comment>
<keyword evidence="2" id="KW-1185">Reference proteome</keyword>
<dbReference type="PANTHER" id="PTHR37943:SF1">
    <property type="entry name" value="PROTEIN VES"/>
    <property type="match status" value="1"/>
</dbReference>
<accession>A0ABU5KC00</accession>
<dbReference type="CDD" id="cd20293">
    <property type="entry name" value="cupin_HutD_N"/>
    <property type="match status" value="1"/>
</dbReference>
<dbReference type="RefSeq" id="WP_322424512.1">
    <property type="nucleotide sequence ID" value="NZ_CP141058.1"/>
</dbReference>
<dbReference type="PANTHER" id="PTHR37943">
    <property type="entry name" value="PROTEIN VES"/>
    <property type="match status" value="1"/>
</dbReference>
<dbReference type="Gene3D" id="2.60.120.10">
    <property type="entry name" value="Jelly Rolls"/>
    <property type="match status" value="1"/>
</dbReference>
<dbReference type="Proteomes" id="UP001291999">
    <property type="component" value="Unassembled WGS sequence"/>
</dbReference>
<name>A0ABU5KC00_9ACTN</name>
<dbReference type="InterPro" id="IPR011051">
    <property type="entry name" value="RmlC_Cupin_sf"/>
</dbReference>
<gene>
    <name evidence="1" type="ORF">SFC79_11795</name>
</gene>
<dbReference type="Pfam" id="PF05962">
    <property type="entry name" value="HutD"/>
    <property type="match status" value="1"/>
</dbReference>
<dbReference type="InterPro" id="IPR010282">
    <property type="entry name" value="Uncharacterised_HutD/Ves"/>
</dbReference>
<evidence type="ECO:0000313" key="1">
    <source>
        <dbReference type="EMBL" id="MDZ5662447.1"/>
    </source>
</evidence>
<dbReference type="InterPro" id="IPR014710">
    <property type="entry name" value="RmlC-like_jellyroll"/>
</dbReference>
<organism evidence="1 2">
    <name type="scientific">Nocardioides renjunii</name>
    <dbReference type="NCBI Taxonomy" id="3095075"/>
    <lineage>
        <taxon>Bacteria</taxon>
        <taxon>Bacillati</taxon>
        <taxon>Actinomycetota</taxon>
        <taxon>Actinomycetes</taxon>
        <taxon>Propionibacteriales</taxon>
        <taxon>Nocardioidaceae</taxon>
        <taxon>Nocardioides</taxon>
    </lineage>
</organism>
<sequence>MPVVRADDVTARPWANGGGVTRELATAADGSWRISLADVDRDGPFSTFPDRQRLLTLVDGAVLGLEVDGTAHVVEPRRPFAFDGGAAVVATVPEGPVRVLNVIAGPSVTPYVTVLELGRASTLPLAEDQAAYVLAGRPDGAEVGCLVTGPGEVSGRCTVAVVTLEAVS</sequence>